<dbReference type="GO" id="GO:0006654">
    <property type="term" value="P:phosphatidic acid biosynthetic process"/>
    <property type="evidence" value="ECO:0007669"/>
    <property type="project" value="TreeGrafter"/>
</dbReference>
<dbReference type="HOGENOM" id="CLU_027938_0_1_6"/>
<reference evidence="8 9" key="1">
    <citation type="journal article" date="2013" name="Nat. Commun.">
        <title>Genome sequence and functional genomic analysis of the oil-degrading bacterium Oleispira antarctica.</title>
        <authorList>
            <person name="Kube M."/>
            <person name="Chernikova T.N."/>
            <person name="Al-Ramahi Y."/>
            <person name="Beloqui A."/>
            <person name="Lopez-Cortez N."/>
            <person name="Guazzaroni M.E."/>
            <person name="Heipieper H.J."/>
            <person name="Klages S."/>
            <person name="Kotsyurbenko O.R."/>
            <person name="Langer I."/>
            <person name="Nechitaylo T.Y."/>
            <person name="Lunsdorf H."/>
            <person name="Fernandez M."/>
            <person name="Juarez S."/>
            <person name="Ciordia S."/>
            <person name="Singer A."/>
            <person name="Kagan O."/>
            <person name="Egorova O."/>
            <person name="Petit P.A."/>
            <person name="Stogios P."/>
            <person name="Kim Y."/>
            <person name="Tchigvintsev A."/>
            <person name="Flick R."/>
            <person name="Denaro R."/>
            <person name="Genovese M."/>
            <person name="Albar J.P."/>
            <person name="Reva O.N."/>
            <person name="Martinez-Gomariz M."/>
            <person name="Tran H."/>
            <person name="Ferrer M."/>
            <person name="Savchenko A."/>
            <person name="Yakunin A.F."/>
            <person name="Yakimov M.M."/>
            <person name="Golyshina O.V."/>
            <person name="Reinhardt R."/>
            <person name="Golyshin P.N."/>
        </authorList>
    </citation>
    <scope>NUCLEOTIDE SEQUENCE [LARGE SCALE GENOMIC DNA]</scope>
</reference>
<comment type="pathway">
    <text evidence="1">Lipid metabolism.</text>
</comment>
<keyword evidence="4" id="KW-0443">Lipid metabolism</keyword>
<gene>
    <name evidence="8" type="primary">plsC</name>
    <name evidence="8" type="ORF">OLEAN_C23300</name>
</gene>
<dbReference type="PANTHER" id="PTHR10434:SF64">
    <property type="entry name" value="1-ACYL-SN-GLYCEROL-3-PHOSPHATE ACYLTRANSFERASE-RELATED"/>
    <property type="match status" value="1"/>
</dbReference>
<dbReference type="SMART" id="SM00563">
    <property type="entry name" value="PlsC"/>
    <property type="match status" value="1"/>
</dbReference>
<dbReference type="EMBL" id="FO203512">
    <property type="protein sequence ID" value="CCK76506.1"/>
    <property type="molecule type" value="Genomic_DNA"/>
</dbReference>
<dbReference type="SUPFAM" id="SSF69593">
    <property type="entry name" value="Glycerol-3-phosphate (1)-acyltransferase"/>
    <property type="match status" value="1"/>
</dbReference>
<protein>
    <submittedName>
        <fullName evidence="8">1-acyl-sn-glycerol-3-phosphate acyltransferase</fullName>
        <ecNumber evidence="8">2.3.1.51</ecNumber>
    </submittedName>
</protein>
<dbReference type="Proteomes" id="UP000032749">
    <property type="component" value="Chromosome"/>
</dbReference>
<organism evidence="8 9">
    <name type="scientific">Oleispira antarctica RB-8</name>
    <dbReference type="NCBI Taxonomy" id="698738"/>
    <lineage>
        <taxon>Bacteria</taxon>
        <taxon>Pseudomonadati</taxon>
        <taxon>Pseudomonadota</taxon>
        <taxon>Gammaproteobacteria</taxon>
        <taxon>Oceanospirillales</taxon>
        <taxon>Oceanospirillaceae</taxon>
        <taxon>Oleispira</taxon>
    </lineage>
</organism>
<keyword evidence="2" id="KW-0444">Lipid biosynthesis</keyword>
<keyword evidence="6" id="KW-1133">Transmembrane helix</keyword>
<dbReference type="STRING" id="698738.OLEAN_C23300"/>
<name>R4YNB3_OLEAN</name>
<evidence type="ECO:0000259" key="7">
    <source>
        <dbReference type="SMART" id="SM00563"/>
    </source>
</evidence>
<dbReference type="CDD" id="cd07989">
    <property type="entry name" value="LPLAT_AGPAT-like"/>
    <property type="match status" value="1"/>
</dbReference>
<keyword evidence="3 8" id="KW-0808">Transferase</keyword>
<keyword evidence="5 8" id="KW-0012">Acyltransferase</keyword>
<evidence type="ECO:0000313" key="9">
    <source>
        <dbReference type="Proteomes" id="UP000032749"/>
    </source>
</evidence>
<evidence type="ECO:0000256" key="1">
    <source>
        <dbReference type="ARBA" id="ARBA00005189"/>
    </source>
</evidence>
<evidence type="ECO:0000256" key="5">
    <source>
        <dbReference type="ARBA" id="ARBA00023315"/>
    </source>
</evidence>
<evidence type="ECO:0000313" key="8">
    <source>
        <dbReference type="EMBL" id="CCK76506.1"/>
    </source>
</evidence>
<dbReference type="KEGG" id="oai:OLEAN_C23300"/>
<dbReference type="GO" id="GO:0003841">
    <property type="term" value="F:1-acylglycerol-3-phosphate O-acyltransferase activity"/>
    <property type="evidence" value="ECO:0007669"/>
    <property type="project" value="UniProtKB-EC"/>
</dbReference>
<proteinExistence type="predicted"/>
<sequence>MQSIKKRLRSSWRLLRLSQNLLLIIIVVPIIFSPFGLIIPKRRKIAGSLYRNCYKALNIQLVITGSPTSEPALWVCNHISWLDILLLAGNNCVDFVAKSEVADWPVIGGVIRRTGTLFIDRDNKFKAYRALPELQQRLESGTSVLIFPEGTTSTGETCLPFKPMFYQAAIRTNMLIQPVSLCYEHVDGSPCTDVAFIGDDEFSISFKQILNKPKIIAHITYLPAMKAEQWHRKEMASLNQQHINLAINKQTCM</sequence>
<evidence type="ECO:0000256" key="4">
    <source>
        <dbReference type="ARBA" id="ARBA00023098"/>
    </source>
</evidence>
<dbReference type="Pfam" id="PF01553">
    <property type="entry name" value="Acyltransferase"/>
    <property type="match status" value="1"/>
</dbReference>
<dbReference type="AlphaFoldDB" id="R4YNB3"/>
<keyword evidence="6" id="KW-0472">Membrane</keyword>
<dbReference type="PANTHER" id="PTHR10434">
    <property type="entry name" value="1-ACYL-SN-GLYCEROL-3-PHOSPHATE ACYLTRANSFERASE"/>
    <property type="match status" value="1"/>
</dbReference>
<keyword evidence="9" id="KW-1185">Reference proteome</keyword>
<evidence type="ECO:0000256" key="3">
    <source>
        <dbReference type="ARBA" id="ARBA00022679"/>
    </source>
</evidence>
<feature type="domain" description="Phospholipid/glycerol acyltransferase" evidence="7">
    <location>
        <begin position="72"/>
        <end position="184"/>
    </location>
</feature>
<dbReference type="EC" id="2.3.1.51" evidence="8"/>
<dbReference type="InterPro" id="IPR002123">
    <property type="entry name" value="Plipid/glycerol_acylTrfase"/>
</dbReference>
<feature type="transmembrane region" description="Helical" evidence="6">
    <location>
        <begin position="21"/>
        <end position="39"/>
    </location>
</feature>
<accession>R4YNB3</accession>
<evidence type="ECO:0000256" key="6">
    <source>
        <dbReference type="SAM" id="Phobius"/>
    </source>
</evidence>
<evidence type="ECO:0000256" key="2">
    <source>
        <dbReference type="ARBA" id="ARBA00022516"/>
    </source>
</evidence>
<keyword evidence="6" id="KW-0812">Transmembrane</keyword>